<dbReference type="EMBL" id="JANUBF010000041">
    <property type="protein sequence ID" value="MCS4038154.1"/>
    <property type="molecule type" value="Genomic_DNA"/>
</dbReference>
<organism evidence="1 2">
    <name type="scientific">Salinibacter ruber</name>
    <dbReference type="NCBI Taxonomy" id="146919"/>
    <lineage>
        <taxon>Bacteria</taxon>
        <taxon>Pseudomonadati</taxon>
        <taxon>Rhodothermota</taxon>
        <taxon>Rhodothermia</taxon>
        <taxon>Rhodothermales</taxon>
        <taxon>Salinibacteraceae</taxon>
        <taxon>Salinibacter</taxon>
    </lineage>
</organism>
<evidence type="ECO:0000313" key="2">
    <source>
        <dbReference type="Proteomes" id="UP001155040"/>
    </source>
</evidence>
<dbReference type="AlphaFoldDB" id="A0A9X2ZER6"/>
<protein>
    <submittedName>
        <fullName evidence="1">Uncharacterized protein</fullName>
    </submittedName>
</protein>
<gene>
    <name evidence="1" type="ORF">GGQ01_003244</name>
</gene>
<evidence type="ECO:0000313" key="1">
    <source>
        <dbReference type="EMBL" id="MCS4038154.1"/>
    </source>
</evidence>
<comment type="caution">
    <text evidence="1">The sequence shown here is derived from an EMBL/GenBank/DDBJ whole genome shotgun (WGS) entry which is preliminary data.</text>
</comment>
<dbReference type="Proteomes" id="UP001155040">
    <property type="component" value="Unassembled WGS sequence"/>
</dbReference>
<name>A0A9X2ZER6_9BACT</name>
<accession>A0A9X2ZER6</accession>
<proteinExistence type="predicted"/>
<sequence>MSLSNLSLLKNEKTPEAALRTVSEAASGGNA</sequence>
<reference evidence="1" key="1">
    <citation type="submission" date="2022-08" db="EMBL/GenBank/DDBJ databases">
        <title>Genomic Encyclopedia of Type Strains, Phase V (KMG-V): Genome sequencing to study the core and pangenomes of soil and plant-associated prokaryotes.</title>
        <authorList>
            <person name="Whitman W."/>
        </authorList>
    </citation>
    <scope>NUCLEOTIDE SEQUENCE</scope>
    <source>
        <strain evidence="1">SP3012</strain>
    </source>
</reference>